<feature type="compositionally biased region" description="Acidic residues" evidence="1">
    <location>
        <begin position="489"/>
        <end position="500"/>
    </location>
</feature>
<gene>
    <name evidence="2" type="ORF">C1SCF055_LOCUS6438</name>
</gene>
<feature type="compositionally biased region" description="Low complexity" evidence="1">
    <location>
        <begin position="152"/>
        <end position="166"/>
    </location>
</feature>
<dbReference type="EMBL" id="CAMXCT020000406">
    <property type="protein sequence ID" value="CAL1131758.1"/>
    <property type="molecule type" value="Genomic_DNA"/>
</dbReference>
<dbReference type="OrthoDB" id="416337at2759"/>
<sequence>ETDGGFEPWQSSLRKSKVHLRPLRPLFRPAAPPLQLVTALHPPRTKKPRKRAAAAEAPRQTGQVDRGDDVGDFGPLVPVSVPVICEPSDAVSECSSLGLPASLNEELQQGNAQDPADPNSNGAMNVPESIRTSKSKDLVHWAATWPLNVPPSDVSASLSSYSGGPSQEKPRSPEDAGDHRYSVSARRLSERRRSWLKASEASKGKNPGFVSQRNQLREMVSTMMKTMTQTFDRSVWHACDVLHPDEEIEQAHARQQKVLEDQIDQFKGLKPAIKGRRKSQRRESTRRSFGITAGSSMTRVTPPLAIAVEKPDEKVLAHLAKQTGWSVLDVEEVWEVFSSHAPTGRIGVQSQDFTLLVQEIYDGVTDEEIMLLQQHMRAVRTRNKARSRMMRRALTGGLEATTDKSEIRFSEFYVALVKWLTLQEARVEAARMMFHERKSRCSLKRFAYQETFTVESREPYGGLFGVTQALMAQQAQRKASDGSQTVSDSSDDAEDDEKEAEEQHLLMVPDCYFQLTSPRSSAGSISRLL</sequence>
<dbReference type="EMBL" id="CAMXCT010000406">
    <property type="protein sequence ID" value="CAI3978383.1"/>
    <property type="molecule type" value="Genomic_DNA"/>
</dbReference>
<keyword evidence="4" id="KW-1185">Reference proteome</keyword>
<accession>A0A9P1BTY9</accession>
<feature type="compositionally biased region" description="Basic residues" evidence="1">
    <location>
        <begin position="43"/>
        <end position="52"/>
    </location>
</feature>
<organism evidence="2">
    <name type="scientific">Cladocopium goreaui</name>
    <dbReference type="NCBI Taxonomy" id="2562237"/>
    <lineage>
        <taxon>Eukaryota</taxon>
        <taxon>Sar</taxon>
        <taxon>Alveolata</taxon>
        <taxon>Dinophyceae</taxon>
        <taxon>Suessiales</taxon>
        <taxon>Symbiodiniaceae</taxon>
        <taxon>Cladocopium</taxon>
    </lineage>
</organism>
<evidence type="ECO:0000313" key="4">
    <source>
        <dbReference type="Proteomes" id="UP001152797"/>
    </source>
</evidence>
<feature type="region of interest" description="Disordered" evidence="1">
    <location>
        <begin position="107"/>
        <end position="127"/>
    </location>
</feature>
<reference evidence="3 4" key="2">
    <citation type="submission" date="2024-05" db="EMBL/GenBank/DDBJ databases">
        <authorList>
            <person name="Chen Y."/>
            <person name="Shah S."/>
            <person name="Dougan E. K."/>
            <person name="Thang M."/>
            <person name="Chan C."/>
        </authorList>
    </citation>
    <scope>NUCLEOTIDE SEQUENCE [LARGE SCALE GENOMIC DNA]</scope>
</reference>
<comment type="caution">
    <text evidence="2">The sequence shown here is derived from an EMBL/GenBank/DDBJ whole genome shotgun (WGS) entry which is preliminary data.</text>
</comment>
<feature type="region of interest" description="Disordered" evidence="1">
    <location>
        <begin position="152"/>
        <end position="187"/>
    </location>
</feature>
<name>A0A9P1BTY9_9DINO</name>
<keyword evidence="3" id="KW-0808">Transferase</keyword>
<feature type="non-terminal residue" evidence="2">
    <location>
        <position position="1"/>
    </location>
</feature>
<feature type="compositionally biased region" description="Polar residues" evidence="1">
    <location>
        <begin position="475"/>
        <end position="486"/>
    </location>
</feature>
<dbReference type="AlphaFoldDB" id="A0A9P1BTY9"/>
<reference evidence="2" key="1">
    <citation type="submission" date="2022-10" db="EMBL/GenBank/DDBJ databases">
        <authorList>
            <person name="Chen Y."/>
            <person name="Dougan E. K."/>
            <person name="Chan C."/>
            <person name="Rhodes N."/>
            <person name="Thang M."/>
        </authorList>
    </citation>
    <scope>NUCLEOTIDE SEQUENCE</scope>
</reference>
<dbReference type="Proteomes" id="UP001152797">
    <property type="component" value="Unassembled WGS sequence"/>
</dbReference>
<dbReference type="GO" id="GO:0016301">
    <property type="term" value="F:kinase activity"/>
    <property type="evidence" value="ECO:0007669"/>
    <property type="project" value="UniProtKB-KW"/>
</dbReference>
<protein>
    <submittedName>
        <fullName evidence="3">Protein kinase domain-containing protein</fullName>
    </submittedName>
</protein>
<feature type="region of interest" description="Disordered" evidence="1">
    <location>
        <begin position="34"/>
        <end position="73"/>
    </location>
</feature>
<proteinExistence type="predicted"/>
<keyword evidence="3" id="KW-0418">Kinase</keyword>
<dbReference type="EMBL" id="CAMXCT030000406">
    <property type="protein sequence ID" value="CAL4765695.1"/>
    <property type="molecule type" value="Genomic_DNA"/>
</dbReference>
<feature type="region of interest" description="Disordered" evidence="1">
    <location>
        <begin position="475"/>
        <end position="501"/>
    </location>
</feature>
<evidence type="ECO:0000313" key="2">
    <source>
        <dbReference type="EMBL" id="CAI3978383.1"/>
    </source>
</evidence>
<evidence type="ECO:0000256" key="1">
    <source>
        <dbReference type="SAM" id="MobiDB-lite"/>
    </source>
</evidence>
<feature type="compositionally biased region" description="Basic and acidic residues" evidence="1">
    <location>
        <begin position="168"/>
        <end position="187"/>
    </location>
</feature>
<feature type="compositionally biased region" description="Polar residues" evidence="1">
    <location>
        <begin position="107"/>
        <end position="123"/>
    </location>
</feature>
<evidence type="ECO:0000313" key="3">
    <source>
        <dbReference type="EMBL" id="CAL4765695.1"/>
    </source>
</evidence>